<dbReference type="PROSITE" id="PS01047">
    <property type="entry name" value="HMA_1"/>
    <property type="match status" value="1"/>
</dbReference>
<sequence length="71" mass="7625">MMNQATLIVKGMSCGHCVQAVETSVGKLNGVESVKVHLEAGKVDVSFDSQTVSLQQIEETIEDQGYDVIKA</sequence>
<evidence type="ECO:0000256" key="2">
    <source>
        <dbReference type="ARBA" id="ARBA00015313"/>
    </source>
</evidence>
<dbReference type="CDD" id="cd00371">
    <property type="entry name" value="HMA"/>
    <property type="match status" value="1"/>
</dbReference>
<dbReference type="GO" id="GO:0005737">
    <property type="term" value="C:cytoplasm"/>
    <property type="evidence" value="ECO:0007669"/>
    <property type="project" value="UniProtKB-SubCell"/>
</dbReference>
<dbReference type="InterPro" id="IPR006122">
    <property type="entry name" value="HMA_Cu_ion-bd"/>
</dbReference>
<evidence type="ECO:0000259" key="7">
    <source>
        <dbReference type="PROSITE" id="PS50846"/>
    </source>
</evidence>
<dbReference type="Pfam" id="PF00403">
    <property type="entry name" value="HMA"/>
    <property type="match status" value="1"/>
</dbReference>
<name>A0A4R3L9D0_9BACL</name>
<dbReference type="InterPro" id="IPR049740">
    <property type="entry name" value="CopZ"/>
</dbReference>
<dbReference type="GO" id="GO:0006825">
    <property type="term" value="P:copper ion transport"/>
    <property type="evidence" value="ECO:0007669"/>
    <property type="project" value="InterPro"/>
</dbReference>
<evidence type="ECO:0000313" key="9">
    <source>
        <dbReference type="Proteomes" id="UP000294937"/>
    </source>
</evidence>
<dbReference type="SUPFAM" id="SSF55008">
    <property type="entry name" value="HMA, heavy metal-associated domain"/>
    <property type="match status" value="1"/>
</dbReference>
<protein>
    <recommendedName>
        <fullName evidence="2">Copper chaperone CopZ</fullName>
    </recommendedName>
</protein>
<dbReference type="InterPro" id="IPR017969">
    <property type="entry name" value="Heavy-metal-associated_CS"/>
</dbReference>
<evidence type="ECO:0000256" key="4">
    <source>
        <dbReference type="ARBA" id="ARBA00022723"/>
    </source>
</evidence>
<dbReference type="EMBL" id="SMAG01000001">
    <property type="protein sequence ID" value="TCS96671.1"/>
    <property type="molecule type" value="Genomic_DNA"/>
</dbReference>
<dbReference type="InterPro" id="IPR036163">
    <property type="entry name" value="HMA_dom_sf"/>
</dbReference>
<evidence type="ECO:0000256" key="3">
    <source>
        <dbReference type="ARBA" id="ARBA00022490"/>
    </source>
</evidence>
<evidence type="ECO:0000256" key="5">
    <source>
        <dbReference type="ARBA" id="ARBA00023008"/>
    </source>
</evidence>
<dbReference type="PRINTS" id="PR00944">
    <property type="entry name" value="CUEXPORT"/>
</dbReference>
<gene>
    <name evidence="8" type="ORF">EDD58_101307</name>
</gene>
<dbReference type="AlphaFoldDB" id="A0A4R3L9D0"/>
<comment type="subcellular location">
    <subcellularLocation>
        <location evidence="1">Cytoplasm</location>
    </subcellularLocation>
</comment>
<keyword evidence="3" id="KW-0963">Cytoplasm</keyword>
<dbReference type="GO" id="GO:0005507">
    <property type="term" value="F:copper ion binding"/>
    <property type="evidence" value="ECO:0007669"/>
    <property type="project" value="InterPro"/>
</dbReference>
<keyword evidence="5" id="KW-0186">Copper</keyword>
<organism evidence="8 9">
    <name type="scientific">Hazenella coriacea</name>
    <dbReference type="NCBI Taxonomy" id="1179467"/>
    <lineage>
        <taxon>Bacteria</taxon>
        <taxon>Bacillati</taxon>
        <taxon>Bacillota</taxon>
        <taxon>Bacilli</taxon>
        <taxon>Bacillales</taxon>
        <taxon>Thermoactinomycetaceae</taxon>
        <taxon>Hazenella</taxon>
    </lineage>
</organism>
<reference evidence="8 9" key="1">
    <citation type="submission" date="2019-03" db="EMBL/GenBank/DDBJ databases">
        <title>Genomic Encyclopedia of Type Strains, Phase IV (KMG-IV): sequencing the most valuable type-strain genomes for metagenomic binning, comparative biology and taxonomic classification.</title>
        <authorList>
            <person name="Goeker M."/>
        </authorList>
    </citation>
    <scope>NUCLEOTIDE SEQUENCE [LARGE SCALE GENOMIC DNA]</scope>
    <source>
        <strain evidence="8 9">DSM 45707</strain>
    </source>
</reference>
<dbReference type="InterPro" id="IPR000428">
    <property type="entry name" value="Cu-bd"/>
</dbReference>
<dbReference type="PANTHER" id="PTHR46594:SF4">
    <property type="entry name" value="P-TYPE CATION-TRANSPORTING ATPASE"/>
    <property type="match status" value="1"/>
</dbReference>
<evidence type="ECO:0000256" key="1">
    <source>
        <dbReference type="ARBA" id="ARBA00004496"/>
    </source>
</evidence>
<dbReference type="NCBIfam" id="NF033795">
    <property type="entry name" value="chaper_CopZ_Bs"/>
    <property type="match status" value="1"/>
</dbReference>
<comment type="caution">
    <text evidence="8">The sequence shown here is derived from an EMBL/GenBank/DDBJ whole genome shotgun (WGS) entry which is preliminary data.</text>
</comment>
<dbReference type="Gene3D" id="3.30.70.100">
    <property type="match status" value="1"/>
</dbReference>
<feature type="domain" description="HMA" evidence="7">
    <location>
        <begin position="3"/>
        <end position="69"/>
    </location>
</feature>
<dbReference type="InterPro" id="IPR006121">
    <property type="entry name" value="HMA_dom"/>
</dbReference>
<dbReference type="PROSITE" id="PS50846">
    <property type="entry name" value="HMA_2"/>
    <property type="match status" value="1"/>
</dbReference>
<accession>A0A4R3L9D0</accession>
<keyword evidence="9" id="KW-1185">Reference proteome</keyword>
<evidence type="ECO:0000313" key="8">
    <source>
        <dbReference type="EMBL" id="TCS96671.1"/>
    </source>
</evidence>
<proteinExistence type="predicted"/>
<dbReference type="FunFam" id="3.30.70.100:FF:000001">
    <property type="entry name" value="ATPase copper transporting beta"/>
    <property type="match status" value="1"/>
</dbReference>
<evidence type="ECO:0000256" key="6">
    <source>
        <dbReference type="ARBA" id="ARBA00023186"/>
    </source>
</evidence>
<dbReference type="NCBIfam" id="TIGR00003">
    <property type="entry name" value="copper ion binding protein"/>
    <property type="match status" value="1"/>
</dbReference>
<keyword evidence="4" id="KW-0479">Metal-binding</keyword>
<dbReference type="PANTHER" id="PTHR46594">
    <property type="entry name" value="P-TYPE CATION-TRANSPORTING ATPASE"/>
    <property type="match status" value="1"/>
</dbReference>
<dbReference type="Proteomes" id="UP000294937">
    <property type="component" value="Unassembled WGS sequence"/>
</dbReference>
<keyword evidence="6" id="KW-0143">Chaperone</keyword>